<reference evidence="1 2" key="1">
    <citation type="submission" date="2019-07" db="EMBL/GenBank/DDBJ databases">
        <title>Complete Genome Sequence of Leptotrichia wadei Strain JMUB3933.</title>
        <authorList>
            <person name="Watanabe S."/>
            <person name="Cui L."/>
        </authorList>
    </citation>
    <scope>NUCLEOTIDE SEQUENCE [LARGE SCALE GENOMIC DNA]</scope>
    <source>
        <strain evidence="1 2">JMUB3933</strain>
    </source>
</reference>
<protein>
    <recommendedName>
        <fullName evidence="3">Lipoprotein</fullName>
    </recommendedName>
</protein>
<dbReference type="Proteomes" id="UP000321397">
    <property type="component" value="Chromosome"/>
</dbReference>
<evidence type="ECO:0000313" key="1">
    <source>
        <dbReference type="EMBL" id="BBM48246.1"/>
    </source>
</evidence>
<gene>
    <name evidence="1" type="ORF">JMUB3933_1760</name>
</gene>
<sequence length="68" mass="8190">MVKKLIFLLLAIIGIIGCSASKKYYHNYDNGRYYNCEGGYCENRSYHHRYHYYSNDNMPCGRHHYMEN</sequence>
<accession>A0A510K9A5</accession>
<dbReference type="AlphaFoldDB" id="A0A510K9A5"/>
<proteinExistence type="predicted"/>
<evidence type="ECO:0008006" key="3">
    <source>
        <dbReference type="Google" id="ProtNLM"/>
    </source>
</evidence>
<dbReference type="EMBL" id="AP019834">
    <property type="protein sequence ID" value="BBM48246.1"/>
    <property type="molecule type" value="Genomic_DNA"/>
</dbReference>
<evidence type="ECO:0000313" key="2">
    <source>
        <dbReference type="Proteomes" id="UP000321397"/>
    </source>
</evidence>
<dbReference type="PROSITE" id="PS51257">
    <property type="entry name" value="PROKAR_LIPOPROTEIN"/>
    <property type="match status" value="1"/>
</dbReference>
<name>A0A510K9A5_9FUSO</name>
<dbReference type="RefSeq" id="WP_146961632.1">
    <property type="nucleotide sequence ID" value="NZ_AP019834.1"/>
</dbReference>
<organism evidence="1 2">
    <name type="scientific">Leptotrichia wadei</name>
    <dbReference type="NCBI Taxonomy" id="157687"/>
    <lineage>
        <taxon>Bacteria</taxon>
        <taxon>Fusobacteriati</taxon>
        <taxon>Fusobacteriota</taxon>
        <taxon>Fusobacteriia</taxon>
        <taxon>Fusobacteriales</taxon>
        <taxon>Leptotrichiaceae</taxon>
        <taxon>Leptotrichia</taxon>
    </lineage>
</organism>